<feature type="domain" description="DUF6089" evidence="1">
    <location>
        <begin position="27"/>
        <end position="147"/>
    </location>
</feature>
<protein>
    <submittedName>
        <fullName evidence="2">Outer membrane beta-barrel protein</fullName>
    </submittedName>
</protein>
<dbReference type="EMBL" id="WHLY01000002">
    <property type="protein sequence ID" value="MPR34654.1"/>
    <property type="molecule type" value="Genomic_DNA"/>
</dbReference>
<name>A0A7C9BI28_9BACT</name>
<sequence length="323" mass="35707">MLATLMLWGSEGAMAQFRSSNFVPYSSVSVGIGTSSYYGDMAAYSRPFASTFGMLRWSATANYTRHFTPRFGARASFTWARITGDDFKMQSGDNGVPALFARNLHFRNDLKEFALTGIFKIIPDSRSYDRRPQFSPYLFAGIAAVAHNPVARVPDLDGDRWVKLQPLGTEGQGSPGYDKPYSLVQFAVPLGLGFRYKINARFDVGAELGFRFTSTDYLDDVSKYYPDPNVLKDDLARAMSNRSAEPTAARKGGDRTAGLQKFLAERYQITDPSVDPFVAIQQTDYASPGTARGTHPGRNDTYMTGTIHVTYILGSPIKCPPLK</sequence>
<organism evidence="2 3">
    <name type="scientific">Salmonirosea aquatica</name>
    <dbReference type="NCBI Taxonomy" id="2654236"/>
    <lineage>
        <taxon>Bacteria</taxon>
        <taxon>Pseudomonadati</taxon>
        <taxon>Bacteroidota</taxon>
        <taxon>Cytophagia</taxon>
        <taxon>Cytophagales</taxon>
        <taxon>Spirosomataceae</taxon>
        <taxon>Salmonirosea</taxon>
    </lineage>
</organism>
<keyword evidence="3" id="KW-1185">Reference proteome</keyword>
<dbReference type="AlphaFoldDB" id="A0A7C9BI28"/>
<gene>
    <name evidence="2" type="ORF">GBK04_15135</name>
</gene>
<dbReference type="SUPFAM" id="SSF56925">
    <property type="entry name" value="OMPA-like"/>
    <property type="match status" value="1"/>
</dbReference>
<dbReference type="Pfam" id="PF19573">
    <property type="entry name" value="DUF6089"/>
    <property type="match status" value="1"/>
</dbReference>
<accession>A0A7C9BI28</accession>
<dbReference type="InterPro" id="IPR011250">
    <property type="entry name" value="OMP/PagP_B-barrel"/>
</dbReference>
<comment type="caution">
    <text evidence="2">The sequence shown here is derived from an EMBL/GenBank/DDBJ whole genome shotgun (WGS) entry which is preliminary data.</text>
</comment>
<proteinExistence type="predicted"/>
<evidence type="ECO:0000259" key="1">
    <source>
        <dbReference type="Pfam" id="PF19573"/>
    </source>
</evidence>
<dbReference type="Proteomes" id="UP000479293">
    <property type="component" value="Unassembled WGS sequence"/>
</dbReference>
<evidence type="ECO:0000313" key="3">
    <source>
        <dbReference type="Proteomes" id="UP000479293"/>
    </source>
</evidence>
<reference evidence="2 3" key="1">
    <citation type="submission" date="2019-10" db="EMBL/GenBank/DDBJ databases">
        <title>Draft Genome Sequence of Cytophagaceae sp. SJW1-29.</title>
        <authorList>
            <person name="Choi A."/>
        </authorList>
    </citation>
    <scope>NUCLEOTIDE SEQUENCE [LARGE SCALE GENOMIC DNA]</scope>
    <source>
        <strain evidence="2 3">SJW1-29</strain>
    </source>
</reference>
<dbReference type="InterPro" id="IPR045743">
    <property type="entry name" value="DUF6089"/>
</dbReference>
<dbReference type="Gene3D" id="2.40.160.20">
    <property type="match status" value="1"/>
</dbReference>
<evidence type="ECO:0000313" key="2">
    <source>
        <dbReference type="EMBL" id="MPR34654.1"/>
    </source>
</evidence>